<evidence type="ECO:0000256" key="2">
    <source>
        <dbReference type="ARBA" id="ARBA00022516"/>
    </source>
</evidence>
<dbReference type="SMART" id="SM00829">
    <property type="entry name" value="PKS_ER"/>
    <property type="match status" value="1"/>
</dbReference>
<sequence length="326" mass="35026">MRAVRFASFGDPAKVLRVEDCPLTAPGPGQVLLRMLVRPINPSDLFTIRGQYGRLPRLPATPGMEGAGRIESLGPGVHGFEVGQLVVPLGVGGTWQEYLVANAAALIPVPAGFSERDAAMLIVNPTSAWLLLHEVLCIDPGAWLVQNAANSAVGRFIIRLARRSGVHTINIVRRRELSEELLAEGADVVLCERDPDLLDQIAQIVGARGVRYALDSVAGVSGSRLIQALGQGGQMVVFGAISRQPLSIDPSALIFRNIKLHGWWLAEWFQNANPSQVMDLLATLQPLVADGTLRAPIAAEYGLEEVHQAIAAAEQSERNGKILLVN</sequence>
<dbReference type="STRING" id="765420.OSCT_1979"/>
<dbReference type="AlphaFoldDB" id="E1IF78"/>
<dbReference type="OrthoDB" id="9787435at2"/>
<dbReference type="Pfam" id="PF08240">
    <property type="entry name" value="ADH_N"/>
    <property type="match status" value="1"/>
</dbReference>
<keyword evidence="3" id="KW-0276">Fatty acid metabolism</keyword>
<gene>
    <name evidence="12" type="ORF">OSCT_1979</name>
</gene>
<dbReference type="HOGENOM" id="CLU_026673_3_1_0"/>
<evidence type="ECO:0000256" key="8">
    <source>
        <dbReference type="ARBA" id="ARBA00023160"/>
    </source>
</evidence>
<comment type="similarity">
    <text evidence="1">Belongs to the zinc-containing alcohol dehydrogenase family. Quinone oxidoreductase subfamily.</text>
</comment>
<keyword evidence="5" id="KW-0809">Transit peptide</keyword>
<evidence type="ECO:0000256" key="1">
    <source>
        <dbReference type="ARBA" id="ARBA00010371"/>
    </source>
</evidence>
<dbReference type="Pfam" id="PF00107">
    <property type="entry name" value="ADH_zinc_N"/>
    <property type="match status" value="1"/>
</dbReference>
<dbReference type="InterPro" id="IPR013154">
    <property type="entry name" value="ADH-like_N"/>
</dbReference>
<keyword evidence="4" id="KW-0521">NADP</keyword>
<keyword evidence="6" id="KW-0560">Oxidoreductase</keyword>
<dbReference type="EMBL" id="ADVR01000082">
    <property type="protein sequence ID" value="EFO80177.1"/>
    <property type="molecule type" value="Genomic_DNA"/>
</dbReference>
<dbReference type="PANTHER" id="PTHR43981:SF2">
    <property type="entry name" value="ENOYL-[ACYL-CARRIER-PROTEIN] REDUCTASE, MITOCHONDRIAL"/>
    <property type="match status" value="1"/>
</dbReference>
<comment type="caution">
    <text evidence="12">The sequence shown here is derived from an EMBL/GenBank/DDBJ whole genome shotgun (WGS) entry which is preliminary data.</text>
</comment>
<dbReference type="InterPro" id="IPR011032">
    <property type="entry name" value="GroES-like_sf"/>
</dbReference>
<dbReference type="CDD" id="cd05282">
    <property type="entry name" value="ETR_like"/>
    <property type="match status" value="1"/>
</dbReference>
<dbReference type="Gene3D" id="3.40.50.720">
    <property type="entry name" value="NAD(P)-binding Rossmann-like Domain"/>
    <property type="match status" value="1"/>
</dbReference>
<protein>
    <recommendedName>
        <fullName evidence="9">enoyl-[acyl-carrier-protein] reductase</fullName>
        <ecNumber evidence="9">1.3.1.104</ecNumber>
    </recommendedName>
</protein>
<evidence type="ECO:0000313" key="13">
    <source>
        <dbReference type="Proteomes" id="UP000054010"/>
    </source>
</evidence>
<evidence type="ECO:0000256" key="9">
    <source>
        <dbReference type="ARBA" id="ARBA00038963"/>
    </source>
</evidence>
<dbReference type="PANTHER" id="PTHR43981">
    <property type="entry name" value="ENOYL-[ACYL-CARRIER-PROTEIN] REDUCTASE, MITOCHONDRIAL"/>
    <property type="match status" value="1"/>
</dbReference>
<dbReference type="EC" id="1.3.1.104" evidence="9"/>
<evidence type="ECO:0000256" key="5">
    <source>
        <dbReference type="ARBA" id="ARBA00022946"/>
    </source>
</evidence>
<reference evidence="12 13" key="1">
    <citation type="journal article" date="2011" name="J. Bacteriol.">
        <title>Draft genome sequence of the anoxygenic filamentous phototrophic bacterium Oscillochloris trichoides subsp. DG-6.</title>
        <authorList>
            <person name="Kuznetsov B.B."/>
            <person name="Ivanovsky R.N."/>
            <person name="Keppen O.I."/>
            <person name="Sukhacheva M.V."/>
            <person name="Bumazhkin B.K."/>
            <person name="Patutina E.O."/>
            <person name="Beletsky A.V."/>
            <person name="Mardanov A.V."/>
            <person name="Baslerov R.V."/>
            <person name="Panteleeva A.N."/>
            <person name="Kolganova T.V."/>
            <person name="Ravin N.V."/>
            <person name="Skryabin K.G."/>
        </authorList>
    </citation>
    <scope>NUCLEOTIDE SEQUENCE [LARGE SCALE GENOMIC DNA]</scope>
    <source>
        <strain evidence="12 13">DG-6</strain>
    </source>
</reference>
<dbReference type="GO" id="GO:0006633">
    <property type="term" value="P:fatty acid biosynthetic process"/>
    <property type="evidence" value="ECO:0007669"/>
    <property type="project" value="UniProtKB-KW"/>
</dbReference>
<evidence type="ECO:0000313" key="12">
    <source>
        <dbReference type="EMBL" id="EFO80177.1"/>
    </source>
</evidence>
<dbReference type="InterPro" id="IPR036291">
    <property type="entry name" value="NAD(P)-bd_dom_sf"/>
</dbReference>
<evidence type="ECO:0000256" key="6">
    <source>
        <dbReference type="ARBA" id="ARBA00023002"/>
    </source>
</evidence>
<dbReference type="eggNOG" id="COG0604">
    <property type="taxonomic scope" value="Bacteria"/>
</dbReference>
<dbReference type="InterPro" id="IPR013149">
    <property type="entry name" value="ADH-like_C"/>
</dbReference>
<evidence type="ECO:0000256" key="7">
    <source>
        <dbReference type="ARBA" id="ARBA00023098"/>
    </source>
</evidence>
<keyword evidence="8" id="KW-0275">Fatty acid biosynthesis</keyword>
<keyword evidence="2" id="KW-0444">Lipid biosynthesis</keyword>
<dbReference type="SUPFAM" id="SSF51735">
    <property type="entry name" value="NAD(P)-binding Rossmann-fold domains"/>
    <property type="match status" value="1"/>
</dbReference>
<evidence type="ECO:0000256" key="4">
    <source>
        <dbReference type="ARBA" id="ARBA00022857"/>
    </source>
</evidence>
<keyword evidence="13" id="KW-1185">Reference proteome</keyword>
<dbReference type="InterPro" id="IPR051034">
    <property type="entry name" value="Mito_Enoyl-ACP_Reductase"/>
</dbReference>
<dbReference type="InterPro" id="IPR020843">
    <property type="entry name" value="ER"/>
</dbReference>
<name>E1IF78_9CHLR</name>
<proteinExistence type="inferred from homology"/>
<keyword evidence="7" id="KW-0443">Lipid metabolism</keyword>
<dbReference type="Proteomes" id="UP000054010">
    <property type="component" value="Unassembled WGS sequence"/>
</dbReference>
<dbReference type="GO" id="GO:0141148">
    <property type="term" value="F:enoyl-[acyl-carrier-protein] reductase (NADPH) activity"/>
    <property type="evidence" value="ECO:0007669"/>
    <property type="project" value="UniProtKB-EC"/>
</dbReference>
<dbReference type="Gene3D" id="3.90.180.10">
    <property type="entry name" value="Medium-chain alcohol dehydrogenases, catalytic domain"/>
    <property type="match status" value="1"/>
</dbReference>
<accession>E1IF78</accession>
<comment type="catalytic activity">
    <reaction evidence="10">
        <text>a 2,3-saturated acyl-[ACP] + NADP(+) = a (2E)-enoyl-[ACP] + NADPH + H(+)</text>
        <dbReference type="Rhea" id="RHEA:22564"/>
        <dbReference type="Rhea" id="RHEA-COMP:9925"/>
        <dbReference type="Rhea" id="RHEA-COMP:9926"/>
        <dbReference type="ChEBI" id="CHEBI:15378"/>
        <dbReference type="ChEBI" id="CHEBI:57783"/>
        <dbReference type="ChEBI" id="CHEBI:58349"/>
        <dbReference type="ChEBI" id="CHEBI:78784"/>
        <dbReference type="ChEBI" id="CHEBI:78785"/>
        <dbReference type="EC" id="1.3.1.104"/>
    </reaction>
</comment>
<organism evidence="12 13">
    <name type="scientific">Oscillochloris trichoides DG-6</name>
    <dbReference type="NCBI Taxonomy" id="765420"/>
    <lineage>
        <taxon>Bacteria</taxon>
        <taxon>Bacillati</taxon>
        <taxon>Chloroflexota</taxon>
        <taxon>Chloroflexia</taxon>
        <taxon>Chloroflexales</taxon>
        <taxon>Chloroflexineae</taxon>
        <taxon>Oscillochloridaceae</taxon>
        <taxon>Oscillochloris</taxon>
    </lineage>
</organism>
<feature type="domain" description="Enoyl reductase (ER)" evidence="11">
    <location>
        <begin position="11"/>
        <end position="324"/>
    </location>
</feature>
<evidence type="ECO:0000256" key="3">
    <source>
        <dbReference type="ARBA" id="ARBA00022832"/>
    </source>
</evidence>
<evidence type="ECO:0000259" key="11">
    <source>
        <dbReference type="SMART" id="SM00829"/>
    </source>
</evidence>
<evidence type="ECO:0000256" key="10">
    <source>
        <dbReference type="ARBA" id="ARBA00048843"/>
    </source>
</evidence>
<dbReference type="SUPFAM" id="SSF50129">
    <property type="entry name" value="GroES-like"/>
    <property type="match status" value="1"/>
</dbReference>